<dbReference type="GeneID" id="98128119"/>
<dbReference type="PANTHER" id="PTHR42923">
    <property type="entry name" value="PROTOPORPHYRINOGEN OXIDASE"/>
    <property type="match status" value="1"/>
</dbReference>
<sequence length="516" mass="58101">MLTRANPYPRKKVAVVGGGCAGIAALWALNRSPHDAYLFEASDRLGGHAHTVEFRKGKFKTLVDTGFIVMNAKTYPNFSRFLKKLGIETAPTDMSFSVSRDGGRFEWAGASLDALFCQRTNFLSPRFWRMLFDILRFSQFALDILRTDEAAEETLGEYLEREGYSDAFRDSYLVPMAAAVWSTPPDKLLLDFPIATLIRFMWNHHLLSVVGSRPQWLTVSNGSRSYVDKVMHGFPSNHLRLRTAVTSLTNDPDGRVRLHTSDGRSEVFDHVILATHGDQAYSIVRASATAEEHSILQHFRTTPNVAVLHSDRTLLPRSPRAVSSWNYLSRTPTPFSTRASQVCVTYNMNLLQHIPRDVFGDVLVTLNPPRDPAPGTVQGRFEFRHAAYTPNAVRAQRCLARIQNKRGISYAGAWTGYGFHEDAFSSGVKVAVEHLGATVPFEDWRDARYARGRMPRVTMAERVVRLWIWLVQVFVVQVLEALWRVVSGPVSWRSVPKGGGVPRVRVAGGRMREKRL</sequence>
<comment type="caution">
    <text evidence="3">The sequence shown here is derived from an EMBL/GenBank/DDBJ whole genome shotgun (WGS) entry which is preliminary data.</text>
</comment>
<protein>
    <recommendedName>
        <fullName evidence="2">Amine oxidase domain-containing protein</fullName>
    </recommendedName>
</protein>
<dbReference type="EMBL" id="JAZGUE010000006">
    <property type="protein sequence ID" value="KAL2265631.1"/>
    <property type="molecule type" value="Genomic_DNA"/>
</dbReference>
<evidence type="ECO:0000313" key="3">
    <source>
        <dbReference type="EMBL" id="KAL2265631.1"/>
    </source>
</evidence>
<dbReference type="InterPro" id="IPR050464">
    <property type="entry name" value="Zeta_carotene_desat/Oxidored"/>
</dbReference>
<feature type="domain" description="Amine oxidase" evidence="2">
    <location>
        <begin position="21"/>
        <end position="299"/>
    </location>
</feature>
<gene>
    <name evidence="3" type="ORF">VTJ83DRAFT_6731</name>
</gene>
<keyword evidence="1" id="KW-0812">Transmembrane</keyword>
<accession>A0ABR4D5J5</accession>
<dbReference type="InterPro" id="IPR036188">
    <property type="entry name" value="FAD/NAD-bd_sf"/>
</dbReference>
<reference evidence="3 4" key="1">
    <citation type="journal article" date="2024" name="Commun. Biol.">
        <title>Comparative genomic analysis of thermophilic fungi reveals convergent evolutionary adaptations and gene losses.</title>
        <authorList>
            <person name="Steindorff A.S."/>
            <person name="Aguilar-Pontes M.V."/>
            <person name="Robinson A.J."/>
            <person name="Andreopoulos B."/>
            <person name="LaButti K."/>
            <person name="Kuo A."/>
            <person name="Mondo S."/>
            <person name="Riley R."/>
            <person name="Otillar R."/>
            <person name="Haridas S."/>
            <person name="Lipzen A."/>
            <person name="Grimwood J."/>
            <person name="Schmutz J."/>
            <person name="Clum A."/>
            <person name="Reid I.D."/>
            <person name="Moisan M.C."/>
            <person name="Butler G."/>
            <person name="Nguyen T.T.M."/>
            <person name="Dewar K."/>
            <person name="Conant G."/>
            <person name="Drula E."/>
            <person name="Henrissat B."/>
            <person name="Hansel C."/>
            <person name="Singer S."/>
            <person name="Hutchinson M.I."/>
            <person name="de Vries R.P."/>
            <person name="Natvig D.O."/>
            <person name="Powell A.J."/>
            <person name="Tsang A."/>
            <person name="Grigoriev I.V."/>
        </authorList>
    </citation>
    <scope>NUCLEOTIDE SEQUENCE [LARGE SCALE GENOMIC DNA]</scope>
    <source>
        <strain evidence="3 4">ATCC 22073</strain>
    </source>
</reference>
<name>A0ABR4D5J5_9PEZI</name>
<dbReference type="Gene3D" id="3.50.50.60">
    <property type="entry name" value="FAD/NAD(P)-binding domain"/>
    <property type="match status" value="1"/>
</dbReference>
<evidence type="ECO:0000259" key="2">
    <source>
        <dbReference type="Pfam" id="PF01593"/>
    </source>
</evidence>
<proteinExistence type="predicted"/>
<dbReference type="RefSeq" id="XP_070864358.1">
    <property type="nucleotide sequence ID" value="XM_071013475.1"/>
</dbReference>
<evidence type="ECO:0000256" key="1">
    <source>
        <dbReference type="SAM" id="Phobius"/>
    </source>
</evidence>
<evidence type="ECO:0000313" key="4">
    <source>
        <dbReference type="Proteomes" id="UP001600064"/>
    </source>
</evidence>
<organism evidence="3 4">
    <name type="scientific">Remersonia thermophila</name>
    <dbReference type="NCBI Taxonomy" id="72144"/>
    <lineage>
        <taxon>Eukaryota</taxon>
        <taxon>Fungi</taxon>
        <taxon>Dikarya</taxon>
        <taxon>Ascomycota</taxon>
        <taxon>Pezizomycotina</taxon>
        <taxon>Sordariomycetes</taxon>
        <taxon>Sordariomycetidae</taxon>
        <taxon>Sordariales</taxon>
        <taxon>Sordariales incertae sedis</taxon>
        <taxon>Remersonia</taxon>
    </lineage>
</organism>
<dbReference type="Gene3D" id="3.90.660.20">
    <property type="entry name" value="Protoporphyrinogen oxidase, mitochondrial, domain 2"/>
    <property type="match status" value="1"/>
</dbReference>
<feature type="transmembrane region" description="Helical" evidence="1">
    <location>
        <begin position="12"/>
        <end position="29"/>
    </location>
</feature>
<dbReference type="Gene3D" id="1.10.3110.10">
    <property type="entry name" value="protoporphyrinogen ix oxidase, domain 3"/>
    <property type="match status" value="1"/>
</dbReference>
<dbReference type="Pfam" id="PF01593">
    <property type="entry name" value="Amino_oxidase"/>
    <property type="match status" value="1"/>
</dbReference>
<keyword evidence="4" id="KW-1185">Reference proteome</keyword>
<keyword evidence="1" id="KW-0472">Membrane</keyword>
<dbReference type="PANTHER" id="PTHR42923:SF17">
    <property type="entry name" value="AMINE OXIDASE DOMAIN-CONTAINING PROTEIN"/>
    <property type="match status" value="1"/>
</dbReference>
<keyword evidence="1" id="KW-1133">Transmembrane helix</keyword>
<dbReference type="Proteomes" id="UP001600064">
    <property type="component" value="Unassembled WGS sequence"/>
</dbReference>
<dbReference type="InterPro" id="IPR002937">
    <property type="entry name" value="Amino_oxidase"/>
</dbReference>
<dbReference type="SUPFAM" id="SSF51905">
    <property type="entry name" value="FAD/NAD(P)-binding domain"/>
    <property type="match status" value="1"/>
</dbReference>